<dbReference type="EMBL" id="CAKLPX010000001">
    <property type="protein sequence ID" value="CAH0991652.1"/>
    <property type="molecule type" value="Genomic_DNA"/>
</dbReference>
<dbReference type="RefSeq" id="WP_237444297.1">
    <property type="nucleotide sequence ID" value="NZ_CAKLPX010000001.1"/>
</dbReference>
<name>A0ABM9AEM5_9GAMM</name>
<organism evidence="3 4">
    <name type="scientific">Sinobacterium norvegicum</name>
    <dbReference type="NCBI Taxonomy" id="1641715"/>
    <lineage>
        <taxon>Bacteria</taxon>
        <taxon>Pseudomonadati</taxon>
        <taxon>Pseudomonadota</taxon>
        <taxon>Gammaproteobacteria</taxon>
        <taxon>Cellvibrionales</taxon>
        <taxon>Spongiibacteraceae</taxon>
        <taxon>Sinobacterium</taxon>
    </lineage>
</organism>
<dbReference type="Pfam" id="PF13174">
    <property type="entry name" value="TPR_6"/>
    <property type="match status" value="1"/>
</dbReference>
<comment type="subcellular location">
    <subcellularLocation>
        <location evidence="1">Periplasm</location>
    </subcellularLocation>
</comment>
<evidence type="ECO:0000313" key="3">
    <source>
        <dbReference type="EMBL" id="CAH0991652.1"/>
    </source>
</evidence>
<dbReference type="Gene3D" id="1.20.5.110">
    <property type="match status" value="1"/>
</dbReference>
<keyword evidence="1" id="KW-0131">Cell cycle</keyword>
<reference evidence="3" key="1">
    <citation type="submission" date="2021-12" db="EMBL/GenBank/DDBJ databases">
        <authorList>
            <person name="Rodrigo-Torres L."/>
            <person name="Arahal R. D."/>
            <person name="Lucena T."/>
        </authorList>
    </citation>
    <scope>NUCLEOTIDE SEQUENCE</scope>
    <source>
        <strain evidence="3">CECT 8267</strain>
    </source>
</reference>
<dbReference type="Gene3D" id="1.25.40.10">
    <property type="entry name" value="Tetratricopeptide repeat domain"/>
    <property type="match status" value="1"/>
</dbReference>
<keyword evidence="4" id="KW-1185">Reference proteome</keyword>
<evidence type="ECO:0000256" key="1">
    <source>
        <dbReference type="HAMAP-Rule" id="MF_02066"/>
    </source>
</evidence>
<dbReference type="GO" id="GO:0051301">
    <property type="term" value="P:cell division"/>
    <property type="evidence" value="ECO:0007669"/>
    <property type="project" value="UniProtKB-KW"/>
</dbReference>
<dbReference type="InterPro" id="IPR011990">
    <property type="entry name" value="TPR-like_helical_dom_sf"/>
</dbReference>
<gene>
    <name evidence="3" type="primary">cpoB_1</name>
    <name evidence="1" type="synonym">cpoB</name>
    <name evidence="3" type="ORF">SIN8267_01764</name>
</gene>
<feature type="signal peptide" evidence="1">
    <location>
        <begin position="1"/>
        <end position="25"/>
    </location>
</feature>
<comment type="similarity">
    <text evidence="1">Belongs to the CpoB family.</text>
</comment>
<evidence type="ECO:0000259" key="2">
    <source>
        <dbReference type="Pfam" id="PF16331"/>
    </source>
</evidence>
<keyword evidence="1" id="KW-0574">Periplasm</keyword>
<dbReference type="SUPFAM" id="SSF48452">
    <property type="entry name" value="TPR-like"/>
    <property type="match status" value="1"/>
</dbReference>
<dbReference type="InterPro" id="IPR032519">
    <property type="entry name" value="YbgF_tri"/>
</dbReference>
<dbReference type="NCBIfam" id="TIGR02795">
    <property type="entry name" value="tol_pal_ybgF"/>
    <property type="match status" value="1"/>
</dbReference>
<keyword evidence="1 3" id="KW-0132">Cell division</keyword>
<feature type="domain" description="YbgF trimerisation" evidence="2">
    <location>
        <begin position="48"/>
        <end position="108"/>
    </location>
</feature>
<feature type="chain" id="PRO_5044916440" description="Cell division coordinator CpoB" evidence="1">
    <location>
        <begin position="26"/>
        <end position="250"/>
    </location>
</feature>
<dbReference type="InterPro" id="IPR034706">
    <property type="entry name" value="CpoB"/>
</dbReference>
<protein>
    <recommendedName>
        <fullName evidence="1">Cell division coordinator CpoB</fullName>
    </recommendedName>
</protein>
<dbReference type="HAMAP" id="MF_02066">
    <property type="entry name" value="CpoB"/>
    <property type="match status" value="1"/>
</dbReference>
<accession>A0ABM9AEM5</accession>
<dbReference type="InterPro" id="IPR019734">
    <property type="entry name" value="TPR_rpt"/>
</dbReference>
<dbReference type="Pfam" id="PF16331">
    <property type="entry name" value="TolA_bind_tri"/>
    <property type="match status" value="1"/>
</dbReference>
<dbReference type="Pfam" id="PF13432">
    <property type="entry name" value="TPR_16"/>
    <property type="match status" value="1"/>
</dbReference>
<comment type="function">
    <text evidence="1">Mediates coordination of peptidoglycan synthesis and outer membrane constriction during cell division.</text>
</comment>
<keyword evidence="1" id="KW-0732">Signal</keyword>
<sequence precursor="true">MKNSMTAIISAFAGGVLLHSPFAIGQIEIVDATATKPIEQPVLAAPISQNQGGAELFNQLQMLQQEVMQLRGIVEEQSHTIRQLQQQRKDDYLSIDRRLTAIQGGATAVSPATAVVPASGQSAGAGEKAAYDEAYGLIRQQKIEQATTAFDAFLVAYPNGKYTPNAYYWAAELSLLKPDSEKARQLFEQLISQYPNDRKAPDAMFKLGKTYYQLGDKAKAKTLMEDIVGKYQGQSLPTSKMAEDFLRQHY</sequence>
<proteinExistence type="inferred from homology"/>
<comment type="caution">
    <text evidence="3">The sequence shown here is derived from an EMBL/GenBank/DDBJ whole genome shotgun (WGS) entry which is preliminary data.</text>
</comment>
<evidence type="ECO:0000313" key="4">
    <source>
        <dbReference type="Proteomes" id="UP000838100"/>
    </source>
</evidence>
<dbReference type="Proteomes" id="UP000838100">
    <property type="component" value="Unassembled WGS sequence"/>
</dbReference>
<dbReference type="InterPro" id="IPR014162">
    <property type="entry name" value="CpoB_C"/>
</dbReference>